<accession>G5I9S3</accession>
<dbReference type="HOGENOM" id="CLU_077795_2_2_9"/>
<dbReference type="OrthoDB" id="9802667at2"/>
<comment type="similarity">
    <text evidence="2">Belongs to the KHG/KDPG aldolase family.</text>
</comment>
<keyword evidence="5" id="KW-0119">Carbohydrate metabolism</keyword>
<reference evidence="6 7" key="1">
    <citation type="submission" date="2011-08" db="EMBL/GenBank/DDBJ databases">
        <title>The Genome Sequence of Clostridium hathewayi WAL-18680.</title>
        <authorList>
            <consortium name="The Broad Institute Genome Sequencing Platform"/>
            <person name="Earl A."/>
            <person name="Ward D."/>
            <person name="Feldgarden M."/>
            <person name="Gevers D."/>
            <person name="Finegold S.M."/>
            <person name="Summanen P.H."/>
            <person name="Molitoris D.R."/>
            <person name="Song M."/>
            <person name="Daigneault M."/>
            <person name="Allen-Vercoe E."/>
            <person name="Young S.K."/>
            <person name="Zeng Q."/>
            <person name="Gargeya S."/>
            <person name="Fitzgerald M."/>
            <person name="Haas B."/>
            <person name="Abouelleil A."/>
            <person name="Alvarado L."/>
            <person name="Arachchi H.M."/>
            <person name="Berlin A."/>
            <person name="Brown A."/>
            <person name="Chapman S.B."/>
            <person name="Chen Z."/>
            <person name="Dunbar C."/>
            <person name="Freedman E."/>
            <person name="Gearin G."/>
            <person name="Gellesch M."/>
            <person name="Goldberg J."/>
            <person name="Griggs A."/>
            <person name="Gujja S."/>
            <person name="Heiman D."/>
            <person name="Howarth C."/>
            <person name="Larson L."/>
            <person name="Lui A."/>
            <person name="MacDonald P.J.P."/>
            <person name="Montmayeur A."/>
            <person name="Murphy C."/>
            <person name="Neiman D."/>
            <person name="Pearson M."/>
            <person name="Priest M."/>
            <person name="Roberts A."/>
            <person name="Saif S."/>
            <person name="Shea T."/>
            <person name="Shenoy N."/>
            <person name="Sisk P."/>
            <person name="Stolte C."/>
            <person name="Sykes S."/>
            <person name="Wortman J."/>
            <person name="Nusbaum C."/>
            <person name="Birren B."/>
        </authorList>
    </citation>
    <scope>NUCLEOTIDE SEQUENCE [LARGE SCALE GENOMIC DNA]</scope>
    <source>
        <strain evidence="6 7">WAL-18680</strain>
    </source>
</reference>
<name>G5I9S3_9FIRM</name>
<dbReference type="Proteomes" id="UP000005384">
    <property type="component" value="Unassembled WGS sequence"/>
</dbReference>
<dbReference type="CDD" id="cd00452">
    <property type="entry name" value="KDPG_aldolase"/>
    <property type="match status" value="1"/>
</dbReference>
<dbReference type="InterPro" id="IPR013785">
    <property type="entry name" value="Aldolase_TIM"/>
</dbReference>
<keyword evidence="4" id="KW-0456">Lyase</keyword>
<evidence type="ECO:0000256" key="3">
    <source>
        <dbReference type="ARBA" id="ARBA00011233"/>
    </source>
</evidence>
<comment type="subunit">
    <text evidence="3">Homotrimer.</text>
</comment>
<dbReference type="Gene3D" id="3.20.20.70">
    <property type="entry name" value="Aldolase class I"/>
    <property type="match status" value="1"/>
</dbReference>
<sequence>MNIQHFPKVTVILRGYTYPQIRTVVKNLVGSRLRAVEITMNTPGALEAIEKINQEFGDSVMVGAGTVLTYEEAQASIAAGAAFLLSPTMLDKRILDLCREKDVVSVPGAFSPTEIKKSFEDGADIVKVFPAARLGSRYLSDIAAPLGKMPLMVVGGIGTANVGEYFAAGASFAGIASGIFDKQDILNQNEAGIKASIQAMEEKLRELEGDL</sequence>
<dbReference type="Pfam" id="PF01081">
    <property type="entry name" value="Aldolase"/>
    <property type="match status" value="1"/>
</dbReference>
<gene>
    <name evidence="6" type="ORF">HMPREF9473_00263</name>
</gene>
<evidence type="ECO:0000256" key="1">
    <source>
        <dbReference type="ARBA" id="ARBA00004761"/>
    </source>
</evidence>
<dbReference type="PATRIC" id="fig|742737.3.peg.257"/>
<dbReference type="SUPFAM" id="SSF51569">
    <property type="entry name" value="Aldolase"/>
    <property type="match status" value="1"/>
</dbReference>
<evidence type="ECO:0008006" key="8">
    <source>
        <dbReference type="Google" id="ProtNLM"/>
    </source>
</evidence>
<dbReference type="PANTHER" id="PTHR30246:SF1">
    <property type="entry name" value="2-DEHYDRO-3-DEOXY-6-PHOSPHOGALACTONATE ALDOLASE-RELATED"/>
    <property type="match status" value="1"/>
</dbReference>
<proteinExistence type="inferred from homology"/>
<comment type="caution">
    <text evidence="6">The sequence shown here is derived from an EMBL/GenBank/DDBJ whole genome shotgun (WGS) entry which is preliminary data.</text>
</comment>
<comment type="pathway">
    <text evidence="1">Carbohydrate acid metabolism.</text>
</comment>
<evidence type="ECO:0000256" key="5">
    <source>
        <dbReference type="ARBA" id="ARBA00023277"/>
    </source>
</evidence>
<dbReference type="RefSeq" id="WP_006778245.1">
    <property type="nucleotide sequence ID" value="NZ_CP040506.1"/>
</dbReference>
<evidence type="ECO:0000256" key="4">
    <source>
        <dbReference type="ARBA" id="ARBA00023239"/>
    </source>
</evidence>
<dbReference type="EMBL" id="ADLN01000001">
    <property type="protein sequence ID" value="EHI61812.1"/>
    <property type="molecule type" value="Genomic_DNA"/>
</dbReference>
<evidence type="ECO:0000313" key="7">
    <source>
        <dbReference type="Proteomes" id="UP000005384"/>
    </source>
</evidence>
<dbReference type="AlphaFoldDB" id="G5I9S3"/>
<dbReference type="InterPro" id="IPR000887">
    <property type="entry name" value="Aldlse_KDPG_KHG"/>
</dbReference>
<evidence type="ECO:0000313" key="6">
    <source>
        <dbReference type="EMBL" id="EHI61812.1"/>
    </source>
</evidence>
<protein>
    <recommendedName>
        <fullName evidence="8">2-dehydro-3-deoxyphosphogluconate aldolase/4-hydroxy-2-oxoglutarate aldolase</fullName>
    </recommendedName>
</protein>
<organism evidence="6 7">
    <name type="scientific">Hungatella hathewayi WAL-18680</name>
    <dbReference type="NCBI Taxonomy" id="742737"/>
    <lineage>
        <taxon>Bacteria</taxon>
        <taxon>Bacillati</taxon>
        <taxon>Bacillota</taxon>
        <taxon>Clostridia</taxon>
        <taxon>Lachnospirales</taxon>
        <taxon>Lachnospiraceae</taxon>
        <taxon>Hungatella</taxon>
    </lineage>
</organism>
<evidence type="ECO:0000256" key="2">
    <source>
        <dbReference type="ARBA" id="ARBA00006906"/>
    </source>
</evidence>
<keyword evidence="7" id="KW-1185">Reference proteome</keyword>
<dbReference type="GO" id="GO:0016829">
    <property type="term" value="F:lyase activity"/>
    <property type="evidence" value="ECO:0007669"/>
    <property type="project" value="UniProtKB-KW"/>
</dbReference>
<dbReference type="PANTHER" id="PTHR30246">
    <property type="entry name" value="2-KETO-3-DEOXY-6-PHOSPHOGLUCONATE ALDOLASE"/>
    <property type="match status" value="1"/>
</dbReference>